<sequence length="333" mass="35747">MGRVRRSLVALIGVLAFVLSGCAGATGADPSGGPRIAAMFSGPTTDGDYNAIGLQALEAAEAEGAEIAYSEAVAVPDIERVMREYISDGYNILWTHGSQFMQASVKLAKEFPELTFITESDGQPKELLDNIWYFDRAFQIPFYAIGVMASELSVSRQMGYVGGLSLPFSYSEVHAIAQAVSDRGSDLQINAVWTGDFNDPQKAQQITSQMIDGGADVIIGSLNLGAIGTLQAVNDRPPGEVWVTSKYTDKSQYAPEHLAASVIYDFTDPLVELLGNIEDGERGGYYQMGFDAGISIDLADDLPQNVVDAVEQTVSDIKSGAIEVALNFEPYKS</sequence>
<feature type="chain" id="PRO_5029788934" evidence="2">
    <location>
        <begin position="26"/>
        <end position="333"/>
    </location>
</feature>
<dbReference type="InParanoid" id="A0A7L4YR87"/>
<dbReference type="InterPro" id="IPR028082">
    <property type="entry name" value="Peripla_BP_I"/>
</dbReference>
<feature type="domain" description="ABC transporter substrate-binding protein PnrA-like" evidence="3">
    <location>
        <begin position="35"/>
        <end position="322"/>
    </location>
</feature>
<name>A0A7L4YR87_9ACTN</name>
<dbReference type="KEGG" id="eke:EK0264_15560"/>
<protein>
    <submittedName>
        <fullName evidence="4">BMP family ABC transporter substrate-binding protein</fullName>
    </submittedName>
</protein>
<feature type="signal peptide" evidence="2">
    <location>
        <begin position="1"/>
        <end position="25"/>
    </location>
</feature>
<evidence type="ECO:0000313" key="5">
    <source>
        <dbReference type="Proteomes" id="UP000463857"/>
    </source>
</evidence>
<evidence type="ECO:0000313" key="4">
    <source>
        <dbReference type="EMBL" id="QHC01568.1"/>
    </source>
</evidence>
<dbReference type="SUPFAM" id="SSF53822">
    <property type="entry name" value="Periplasmic binding protein-like I"/>
    <property type="match status" value="1"/>
</dbReference>
<dbReference type="Proteomes" id="UP000463857">
    <property type="component" value="Chromosome"/>
</dbReference>
<dbReference type="InterPro" id="IPR052910">
    <property type="entry name" value="ABC-Purine-Binding"/>
</dbReference>
<evidence type="ECO:0000259" key="3">
    <source>
        <dbReference type="Pfam" id="PF02608"/>
    </source>
</evidence>
<dbReference type="Gene3D" id="3.40.50.2300">
    <property type="match status" value="2"/>
</dbReference>
<dbReference type="InterPro" id="IPR003760">
    <property type="entry name" value="PnrA-like"/>
</dbReference>
<organism evidence="4 5">
    <name type="scientific">Epidermidibacterium keratini</name>
    <dbReference type="NCBI Taxonomy" id="1891644"/>
    <lineage>
        <taxon>Bacteria</taxon>
        <taxon>Bacillati</taxon>
        <taxon>Actinomycetota</taxon>
        <taxon>Actinomycetes</taxon>
        <taxon>Sporichthyales</taxon>
        <taxon>Sporichthyaceae</taxon>
        <taxon>Epidermidibacterium</taxon>
    </lineage>
</organism>
<keyword evidence="1 2" id="KW-0732">Signal</keyword>
<evidence type="ECO:0000256" key="2">
    <source>
        <dbReference type="SAM" id="SignalP"/>
    </source>
</evidence>
<dbReference type="GO" id="GO:0005886">
    <property type="term" value="C:plasma membrane"/>
    <property type="evidence" value="ECO:0007669"/>
    <property type="project" value="InterPro"/>
</dbReference>
<proteinExistence type="predicted"/>
<reference evidence="4 5" key="1">
    <citation type="journal article" date="2018" name="Int. J. Syst. Evol. Microbiol.">
        <title>Epidermidibacterium keratini gen. nov., sp. nov., a member of the family Sporichthyaceae, isolated from keratin epidermis.</title>
        <authorList>
            <person name="Lee D.G."/>
            <person name="Trujillo M.E."/>
            <person name="Kang S."/>
            <person name="Nam J.J."/>
            <person name="Kim Y.J."/>
        </authorList>
    </citation>
    <scope>NUCLEOTIDE SEQUENCE [LARGE SCALE GENOMIC DNA]</scope>
    <source>
        <strain evidence="4 5">EPI-7</strain>
    </source>
</reference>
<dbReference type="EMBL" id="CP047156">
    <property type="protein sequence ID" value="QHC01568.1"/>
    <property type="molecule type" value="Genomic_DNA"/>
</dbReference>
<dbReference type="AlphaFoldDB" id="A0A7L4YR87"/>
<keyword evidence="5" id="KW-1185">Reference proteome</keyword>
<dbReference type="PANTHER" id="PTHR43208:SF1">
    <property type="entry name" value="ABC TRANSPORTER SUBSTRATE-BINDING PROTEIN"/>
    <property type="match status" value="1"/>
</dbReference>
<evidence type="ECO:0000256" key="1">
    <source>
        <dbReference type="ARBA" id="ARBA00022729"/>
    </source>
</evidence>
<dbReference type="OrthoDB" id="9784230at2"/>
<accession>A0A7L4YR87</accession>
<dbReference type="PANTHER" id="PTHR43208">
    <property type="entry name" value="ABC TRANSPORTER SUBSTRATE-BINDING PROTEIN"/>
    <property type="match status" value="1"/>
</dbReference>
<dbReference type="PROSITE" id="PS51257">
    <property type="entry name" value="PROKAR_LIPOPROTEIN"/>
    <property type="match status" value="1"/>
</dbReference>
<dbReference type="Pfam" id="PF02608">
    <property type="entry name" value="Bmp"/>
    <property type="match status" value="1"/>
</dbReference>
<gene>
    <name evidence="4" type="ORF">EK0264_15560</name>
</gene>
<dbReference type="RefSeq" id="WP_159546703.1">
    <property type="nucleotide sequence ID" value="NZ_CP047156.1"/>
</dbReference>